<protein>
    <recommendedName>
        <fullName evidence="1">Methyltransferase type 11 domain-containing protein</fullName>
    </recommendedName>
</protein>
<name>A0ABR0JVB0_9EURO</name>
<dbReference type="EMBL" id="JAVRRG010000277">
    <property type="protein sequence ID" value="KAK5074551.1"/>
    <property type="molecule type" value="Genomic_DNA"/>
</dbReference>
<dbReference type="SUPFAM" id="SSF53335">
    <property type="entry name" value="S-adenosyl-L-methionine-dependent methyltransferases"/>
    <property type="match status" value="1"/>
</dbReference>
<comment type="caution">
    <text evidence="2">The sequence shown here is derived from an EMBL/GenBank/DDBJ whole genome shotgun (WGS) entry which is preliminary data.</text>
</comment>
<dbReference type="InterPro" id="IPR013216">
    <property type="entry name" value="Methyltransf_11"/>
</dbReference>
<feature type="domain" description="Methyltransferase type 11" evidence="1">
    <location>
        <begin position="74"/>
        <end position="168"/>
    </location>
</feature>
<gene>
    <name evidence="2" type="ORF">LTR24_010125</name>
</gene>
<dbReference type="Gene3D" id="3.40.50.150">
    <property type="entry name" value="Vaccinia Virus protein VP39"/>
    <property type="match status" value="1"/>
</dbReference>
<dbReference type="InterPro" id="IPR029063">
    <property type="entry name" value="SAM-dependent_MTases_sf"/>
</dbReference>
<dbReference type="PANTHER" id="PTHR43591">
    <property type="entry name" value="METHYLTRANSFERASE"/>
    <property type="match status" value="1"/>
</dbReference>
<reference evidence="2 3" key="1">
    <citation type="submission" date="2023-08" db="EMBL/GenBank/DDBJ databases">
        <title>Black Yeasts Isolated from many extreme environments.</title>
        <authorList>
            <person name="Coleine C."/>
            <person name="Stajich J.E."/>
            <person name="Selbmann L."/>
        </authorList>
    </citation>
    <scope>NUCLEOTIDE SEQUENCE [LARGE SCALE GENOMIC DNA]</scope>
    <source>
        <strain evidence="2 3">CCFEE 5885</strain>
    </source>
</reference>
<evidence type="ECO:0000259" key="1">
    <source>
        <dbReference type="Pfam" id="PF08241"/>
    </source>
</evidence>
<dbReference type="PANTHER" id="PTHR43591:SF101">
    <property type="entry name" value="METHYLTRANSFERASE-LIKE PROTEIN 27"/>
    <property type="match status" value="1"/>
</dbReference>
<sequence length="220" mass="24021">MSQTSDSARLAGENKYWQRAYASSNVSESRDVYDQWAMEYDQDVSGADYAAPELAAQTVVKLLGDADKDDIKILDAGCGTGLVGLRLRDLQPKGLVIDGLDLSQKMLDIARNTDVYRDLHVADLSQRIALQDDSYDIVVCVGTLTHGHVGPSVFPEFVRIAKKGGFVVATILDEIWESKGYKGEVERLGDAGRSKLVSDDVIGLTRATTTGGRRVVLRKL</sequence>
<dbReference type="Pfam" id="PF08241">
    <property type="entry name" value="Methyltransf_11"/>
    <property type="match status" value="1"/>
</dbReference>
<organism evidence="2 3">
    <name type="scientific">Lithohypha guttulata</name>
    <dbReference type="NCBI Taxonomy" id="1690604"/>
    <lineage>
        <taxon>Eukaryota</taxon>
        <taxon>Fungi</taxon>
        <taxon>Dikarya</taxon>
        <taxon>Ascomycota</taxon>
        <taxon>Pezizomycotina</taxon>
        <taxon>Eurotiomycetes</taxon>
        <taxon>Chaetothyriomycetidae</taxon>
        <taxon>Chaetothyriales</taxon>
        <taxon>Trichomeriaceae</taxon>
        <taxon>Lithohypha</taxon>
    </lineage>
</organism>
<evidence type="ECO:0000313" key="2">
    <source>
        <dbReference type="EMBL" id="KAK5074551.1"/>
    </source>
</evidence>
<keyword evidence="3" id="KW-1185">Reference proteome</keyword>
<accession>A0ABR0JVB0</accession>
<evidence type="ECO:0000313" key="3">
    <source>
        <dbReference type="Proteomes" id="UP001345013"/>
    </source>
</evidence>
<proteinExistence type="predicted"/>
<dbReference type="Proteomes" id="UP001345013">
    <property type="component" value="Unassembled WGS sequence"/>
</dbReference>
<dbReference type="CDD" id="cd02440">
    <property type="entry name" value="AdoMet_MTases"/>
    <property type="match status" value="1"/>
</dbReference>